<proteinExistence type="predicted"/>
<dbReference type="Proteomes" id="UP000095282">
    <property type="component" value="Unplaced"/>
</dbReference>
<sequence>MNFPELFIKLISDEVAAVQSVSDPAFGAENSKPNGSRIVTGPLLGLLQTAFCPTVNDNCGELTGQF</sequence>
<protein>
    <submittedName>
        <fullName evidence="2">Glutaminase</fullName>
    </submittedName>
</protein>
<organism evidence="1 2">
    <name type="scientific">Caenorhabditis tropicalis</name>
    <dbReference type="NCBI Taxonomy" id="1561998"/>
    <lineage>
        <taxon>Eukaryota</taxon>
        <taxon>Metazoa</taxon>
        <taxon>Ecdysozoa</taxon>
        <taxon>Nematoda</taxon>
        <taxon>Chromadorea</taxon>
        <taxon>Rhabditida</taxon>
        <taxon>Rhabditina</taxon>
        <taxon>Rhabditomorpha</taxon>
        <taxon>Rhabditoidea</taxon>
        <taxon>Rhabditidae</taxon>
        <taxon>Peloderinae</taxon>
        <taxon>Caenorhabditis</taxon>
    </lineage>
</organism>
<keyword evidence="1" id="KW-1185">Reference proteome</keyword>
<dbReference type="AlphaFoldDB" id="A0A1I7TFU0"/>
<accession>A0A1I7TFU0</accession>
<dbReference type="WBParaSite" id="Csp11.Scaffold604.g5520.t1">
    <property type="protein sequence ID" value="Csp11.Scaffold604.g5520.t1"/>
    <property type="gene ID" value="Csp11.Scaffold604.g5520"/>
</dbReference>
<evidence type="ECO:0000313" key="2">
    <source>
        <dbReference type="WBParaSite" id="Csp11.Scaffold604.g5520.t1"/>
    </source>
</evidence>
<evidence type="ECO:0000313" key="1">
    <source>
        <dbReference type="Proteomes" id="UP000095282"/>
    </source>
</evidence>
<reference evidence="2" key="1">
    <citation type="submission" date="2016-11" db="UniProtKB">
        <authorList>
            <consortium name="WormBaseParasite"/>
        </authorList>
    </citation>
    <scope>IDENTIFICATION</scope>
</reference>
<name>A0A1I7TFU0_9PELO</name>